<protein>
    <recommendedName>
        <fullName evidence="1">GAF domain-containing protein</fullName>
    </recommendedName>
</protein>
<dbReference type="InterPro" id="IPR003018">
    <property type="entry name" value="GAF"/>
</dbReference>
<proteinExistence type="predicted"/>
<dbReference type="Pfam" id="PF01590">
    <property type="entry name" value="GAF"/>
    <property type="match status" value="1"/>
</dbReference>
<feature type="domain" description="GAF" evidence="1">
    <location>
        <begin position="50"/>
        <end position="161"/>
    </location>
</feature>
<sequence>VPNDLQKTEAAYMVDAGTVVKEIQEMRDGGFLSDAILRKAVRSISVADDRYDWVGVYLVGEDEELWLHNYVGEPTEHAKIPIGSGVCGRAVAERTNLNIGDVSKEENYLACSPDTQAELVILIRAGEEIYGQIDIDSDQLAAFNEEDEITLISVADKLAEQLAAERR</sequence>
<dbReference type="InterPro" id="IPR029016">
    <property type="entry name" value="GAF-like_dom_sf"/>
</dbReference>
<reference evidence="2" key="1">
    <citation type="submission" date="2018-05" db="EMBL/GenBank/DDBJ databases">
        <authorList>
            <person name="Lanie J.A."/>
            <person name="Ng W.-L."/>
            <person name="Kazmierczak K.M."/>
            <person name="Andrzejewski T.M."/>
            <person name="Davidsen T.M."/>
            <person name="Wayne K.J."/>
            <person name="Tettelin H."/>
            <person name="Glass J.I."/>
            <person name="Rusch D."/>
            <person name="Podicherti R."/>
            <person name="Tsui H.-C.T."/>
            <person name="Winkler M.E."/>
        </authorList>
    </citation>
    <scope>NUCLEOTIDE SEQUENCE</scope>
</reference>
<feature type="non-terminal residue" evidence="2">
    <location>
        <position position="1"/>
    </location>
</feature>
<dbReference type="EMBL" id="UINC01026328">
    <property type="protein sequence ID" value="SVB03581.1"/>
    <property type="molecule type" value="Genomic_DNA"/>
</dbReference>
<accession>A0A382AQL3</accession>
<dbReference type="AlphaFoldDB" id="A0A382AQL3"/>
<name>A0A382AQL3_9ZZZZ</name>
<organism evidence="2">
    <name type="scientific">marine metagenome</name>
    <dbReference type="NCBI Taxonomy" id="408172"/>
    <lineage>
        <taxon>unclassified sequences</taxon>
        <taxon>metagenomes</taxon>
        <taxon>ecological metagenomes</taxon>
    </lineage>
</organism>
<gene>
    <name evidence="2" type="ORF">METZ01_LOCUS156435</name>
</gene>
<dbReference type="SUPFAM" id="SSF55781">
    <property type="entry name" value="GAF domain-like"/>
    <property type="match status" value="1"/>
</dbReference>
<evidence type="ECO:0000259" key="1">
    <source>
        <dbReference type="Pfam" id="PF01590"/>
    </source>
</evidence>
<dbReference type="Gene3D" id="3.30.450.40">
    <property type="match status" value="1"/>
</dbReference>
<evidence type="ECO:0000313" key="2">
    <source>
        <dbReference type="EMBL" id="SVB03581.1"/>
    </source>
</evidence>